<dbReference type="RefSeq" id="WP_277858557.1">
    <property type="nucleotide sequence ID" value="NZ_JARRAG010000001.1"/>
</dbReference>
<keyword evidence="1" id="KW-0812">Transmembrane</keyword>
<feature type="transmembrane region" description="Helical" evidence="1">
    <location>
        <begin position="20"/>
        <end position="38"/>
    </location>
</feature>
<dbReference type="InterPro" id="IPR011989">
    <property type="entry name" value="ARM-like"/>
</dbReference>
<reference evidence="2 3" key="1">
    <citation type="submission" date="2023-03" db="EMBL/GenBank/DDBJ databases">
        <title>Paludisphaera mucosa sp. nov. a novel planctomycete from northern fen.</title>
        <authorList>
            <person name="Ivanova A."/>
        </authorList>
    </citation>
    <scope>NUCLEOTIDE SEQUENCE [LARGE SCALE GENOMIC DNA]</scope>
    <source>
        <strain evidence="2 3">Pla2</strain>
    </source>
</reference>
<dbReference type="InterPro" id="IPR016024">
    <property type="entry name" value="ARM-type_fold"/>
</dbReference>
<dbReference type="Proteomes" id="UP001216907">
    <property type="component" value="Unassembled WGS sequence"/>
</dbReference>
<dbReference type="PANTHER" id="PTHR12697">
    <property type="entry name" value="PBS LYASE HEAT-LIKE PROTEIN"/>
    <property type="match status" value="1"/>
</dbReference>
<organism evidence="2 3">
    <name type="scientific">Paludisphaera mucosa</name>
    <dbReference type="NCBI Taxonomy" id="3030827"/>
    <lineage>
        <taxon>Bacteria</taxon>
        <taxon>Pseudomonadati</taxon>
        <taxon>Planctomycetota</taxon>
        <taxon>Planctomycetia</taxon>
        <taxon>Isosphaerales</taxon>
        <taxon>Isosphaeraceae</taxon>
        <taxon>Paludisphaera</taxon>
    </lineage>
</organism>
<gene>
    <name evidence="2" type="ORF">PZE19_00165</name>
</gene>
<name>A0ABT6F3N6_9BACT</name>
<keyword evidence="1" id="KW-0472">Membrane</keyword>
<sequence length="543" mass="55309">MDTWSSSDSSRTPLTRRQRLAVLAIAAAACLPLVFWAATHDVFTRRRGDPAVDAHIQALGEEDAYVRREAAARLGDAGPDDSWKALAALAGAADDVQPQVREAAARSIAWLVTKTAGDAGGSSGPFGEQGGAGAAFLEPARAAAAGVLKCLTDPDPAVRTAAADALAAFGKPPGSRAPRELISALDDPFPAVRYAAARALSEFSAGLDPAIPPLLRLIAADDQWENHYRGPLRKLKPSPAVVPDLIAALKGPDARGRIASSMILGNIGPEASEAIPELLSAFEGSLESADAPASFAMPDLTFDASLALARIAPGAAARDQVVAALSAALRSEKPRVRDASAYALGSMGGEAAGAIPELLAALERGLAGDGTADAPAMEELAREACRALSRIAPGAPSGDRVVAALTAALRSKRPPVRAAAAEALGLMGGEAEGAILALASALGEAIATPGSFDCGTPIASALGRIAPGCEAAPAAVAALVPALRADRVYTREAAARSLGRFGPLAAGSIPELRRTPRDSYGRVQIAVEEALREIDPHAAAKSQ</sequence>
<evidence type="ECO:0000313" key="3">
    <source>
        <dbReference type="Proteomes" id="UP001216907"/>
    </source>
</evidence>
<accession>A0ABT6F3N6</accession>
<dbReference type="EMBL" id="JARRAG010000001">
    <property type="protein sequence ID" value="MDG3002190.1"/>
    <property type="molecule type" value="Genomic_DNA"/>
</dbReference>
<dbReference type="Gene3D" id="1.25.10.10">
    <property type="entry name" value="Leucine-rich Repeat Variant"/>
    <property type="match status" value="5"/>
</dbReference>
<dbReference type="SUPFAM" id="SSF48371">
    <property type="entry name" value="ARM repeat"/>
    <property type="match status" value="1"/>
</dbReference>
<keyword evidence="3" id="KW-1185">Reference proteome</keyword>
<proteinExistence type="predicted"/>
<dbReference type="SMART" id="SM00567">
    <property type="entry name" value="EZ_HEAT"/>
    <property type="match status" value="10"/>
</dbReference>
<dbReference type="PANTHER" id="PTHR12697:SF5">
    <property type="entry name" value="DEOXYHYPUSINE HYDROXYLASE"/>
    <property type="match status" value="1"/>
</dbReference>
<keyword evidence="1" id="KW-1133">Transmembrane helix</keyword>
<dbReference type="Pfam" id="PF13646">
    <property type="entry name" value="HEAT_2"/>
    <property type="match status" value="1"/>
</dbReference>
<evidence type="ECO:0000313" key="2">
    <source>
        <dbReference type="EMBL" id="MDG3002190.1"/>
    </source>
</evidence>
<comment type="caution">
    <text evidence="2">The sequence shown here is derived from an EMBL/GenBank/DDBJ whole genome shotgun (WGS) entry which is preliminary data.</text>
</comment>
<protein>
    <submittedName>
        <fullName evidence="2">HEAT repeat domain-containing protein</fullName>
    </submittedName>
</protein>
<evidence type="ECO:0000256" key="1">
    <source>
        <dbReference type="SAM" id="Phobius"/>
    </source>
</evidence>
<dbReference type="InterPro" id="IPR004155">
    <property type="entry name" value="PBS_lyase_HEAT"/>
</dbReference>